<protein>
    <recommendedName>
        <fullName evidence="3">Reverse transcriptase domain-containing protein</fullName>
    </recommendedName>
</protein>
<feature type="region of interest" description="Disordered" evidence="1">
    <location>
        <begin position="735"/>
        <end position="774"/>
    </location>
</feature>
<sequence length="924" mass="105334">MPSTTSKSSFGQTLHFITDIKLQELEKQRIAYQSHAKVLEDAKALGDSGDIIKKVEILAKAVKAWTGSGSVDAFEKLVGNKLELSNLEFWLQQAKNDPSFSREIAEGWASTLEKHIHHNIVRFDAAKLFGNLFNEWLASGDSVAVVYEEDADQKNVASEGETGADFVEIGRKEMYEQKEKLVSIIFDDYPIDVSKLKEYLEGLFESEEGTKALEKLRKEIKYFSRWLQRNPITSNDVRNTIKGLLASGLMDEEKRTTLKAFQENQIVIDEIASVLTMRMAGIDSWTWPKEGILIEFRRHLNGKYRAFTDPEIIDALLLHYIGVTWQVKLKACLLKIFEGKAWLRSDPPNHKAKEQRIEQLRGDDGSSSIDAERKDAQKQHFFMTQLQSSASNTRPYDENQVDDHNSKELQDSSKIKQKLLHIMTTECYLNTALHGSHAAVCSDLEWFGPSLPHTSILTILEFFGMSKTWLGFCKQFLSAPVYFPGESESRVRRRGTPISYSLSTLCGEAIMAIMDIAVNQRANGLYLYRMHDDLWLWDADPKKVADGWAEMNKFAGLVGLTFNQKKTGSAYVGPPNESASRLPVGEIIWGFLKFDPAQSRFVINQADVDVHIAEMRRQLASTKSVFGWINAYNKYMAFFMRNFGGIPANCFGKTHIVSMIETLARIQRELFPVTGTDSNDGGAVGYLRKTLRERFGVADLPEGYFYFPIGSGGLELRNTMLELFALQQRGKPLSTYTYDDDSSDNSENGDVSDASDTSSEPDTDISDDSDAYDLDKDATMPEQMFVKLMEGDRQRYNRFQEVWDRDEDKRRAKHTVFYLQGVEDKFMSFEDFTSLRESWLSGWGQVYNYMLCLPDEFPLKVVPALRESMDKWKWNSTGWYEKWVVSMYGEEIVKKFGGLEVVDPNLIPVGMVQLFRSSRMKLDQ</sequence>
<name>A0A8H7XU28_PSICU</name>
<feature type="region of interest" description="Disordered" evidence="1">
    <location>
        <begin position="347"/>
        <end position="369"/>
    </location>
</feature>
<comment type="caution">
    <text evidence="2">The sequence shown here is derived from an EMBL/GenBank/DDBJ whole genome shotgun (WGS) entry which is preliminary data.</text>
</comment>
<dbReference type="PANTHER" id="PTHR37015:SF2">
    <property type="entry name" value="REVERSE TRANSCRIPTASE DOMAIN-CONTAINING PROTEIN"/>
    <property type="match status" value="1"/>
</dbReference>
<feature type="compositionally biased region" description="Basic and acidic residues" evidence="1">
    <location>
        <begin position="395"/>
        <end position="409"/>
    </location>
</feature>
<feature type="compositionally biased region" description="Acidic residues" evidence="1">
    <location>
        <begin position="759"/>
        <end position="772"/>
    </location>
</feature>
<dbReference type="AlphaFoldDB" id="A0A8H7XU28"/>
<proteinExistence type="predicted"/>
<evidence type="ECO:0000256" key="1">
    <source>
        <dbReference type="SAM" id="MobiDB-lite"/>
    </source>
</evidence>
<dbReference type="PANTHER" id="PTHR37015">
    <property type="entry name" value="REVERSE TRANSCRIPTASE DOMAIN-CONTAINING PROTEIN"/>
    <property type="match status" value="1"/>
</dbReference>
<evidence type="ECO:0000313" key="2">
    <source>
        <dbReference type="EMBL" id="KAG5167621.1"/>
    </source>
</evidence>
<dbReference type="OrthoDB" id="74545at2759"/>
<reference evidence="2" key="1">
    <citation type="submission" date="2021-02" db="EMBL/GenBank/DDBJ databases">
        <title>Psilocybe cubensis genome.</title>
        <authorList>
            <person name="Mckernan K.J."/>
            <person name="Crawford S."/>
            <person name="Trippe A."/>
            <person name="Kane L.T."/>
            <person name="Mclaughlin S."/>
        </authorList>
    </citation>
    <scope>NUCLEOTIDE SEQUENCE [LARGE SCALE GENOMIC DNA]</scope>
    <source>
        <strain evidence="2">MGC-MH-2018</strain>
    </source>
</reference>
<feature type="region of interest" description="Disordered" evidence="1">
    <location>
        <begin position="389"/>
        <end position="409"/>
    </location>
</feature>
<evidence type="ECO:0008006" key="3">
    <source>
        <dbReference type="Google" id="ProtNLM"/>
    </source>
</evidence>
<organism evidence="2">
    <name type="scientific">Psilocybe cubensis</name>
    <name type="common">Psychedelic mushroom</name>
    <name type="synonym">Stropharia cubensis</name>
    <dbReference type="NCBI Taxonomy" id="181762"/>
    <lineage>
        <taxon>Eukaryota</taxon>
        <taxon>Fungi</taxon>
        <taxon>Dikarya</taxon>
        <taxon>Basidiomycota</taxon>
        <taxon>Agaricomycotina</taxon>
        <taxon>Agaricomycetes</taxon>
        <taxon>Agaricomycetidae</taxon>
        <taxon>Agaricales</taxon>
        <taxon>Agaricineae</taxon>
        <taxon>Strophariaceae</taxon>
        <taxon>Psilocybe</taxon>
    </lineage>
</organism>
<gene>
    <name evidence="2" type="ORF">JR316_007972</name>
</gene>
<feature type="compositionally biased region" description="Low complexity" evidence="1">
    <location>
        <begin position="745"/>
        <end position="758"/>
    </location>
</feature>
<accession>A0A8H7XU28</accession>
<dbReference type="EMBL" id="JAFIQS010000007">
    <property type="protein sequence ID" value="KAG5167621.1"/>
    <property type="molecule type" value="Genomic_DNA"/>
</dbReference>